<dbReference type="Proteomes" id="UP000255517">
    <property type="component" value="Unassembled WGS sequence"/>
</dbReference>
<evidence type="ECO:0000256" key="5">
    <source>
        <dbReference type="PROSITE-ProRule" id="PRU00843"/>
    </source>
</evidence>
<keyword evidence="2 5" id="KW-0547">Nucleotide-binding</keyword>
<feature type="binding site" evidence="5">
    <location>
        <begin position="178"/>
        <end position="183"/>
    </location>
    <ligand>
        <name>ATP</name>
        <dbReference type="ChEBI" id="CHEBI:30616"/>
    </ligand>
</feature>
<dbReference type="GO" id="GO:0046314">
    <property type="term" value="P:phosphocreatine biosynthetic process"/>
    <property type="evidence" value="ECO:0007669"/>
    <property type="project" value="InterPro"/>
</dbReference>
<dbReference type="InterPro" id="IPR014746">
    <property type="entry name" value="Gln_synth/guanido_kin_cat_dom"/>
</dbReference>
<organism evidence="7 8">
    <name type="scientific">Peptoniphilus lacrimalis</name>
    <dbReference type="NCBI Taxonomy" id="33031"/>
    <lineage>
        <taxon>Bacteria</taxon>
        <taxon>Bacillati</taxon>
        <taxon>Bacillota</taxon>
        <taxon>Tissierellia</taxon>
        <taxon>Tissierellales</taxon>
        <taxon>Peptoniphilaceae</taxon>
        <taxon>Peptoniphilus</taxon>
    </lineage>
</organism>
<dbReference type="RefSeq" id="WP_009344887.1">
    <property type="nucleotide sequence ID" value="NZ_CAMUOS010000007.1"/>
</dbReference>
<dbReference type="OrthoDB" id="9791353at2"/>
<keyword evidence="3 5" id="KW-0418">Kinase</keyword>
<dbReference type="GO" id="GO:0005615">
    <property type="term" value="C:extracellular space"/>
    <property type="evidence" value="ECO:0007669"/>
    <property type="project" value="TreeGrafter"/>
</dbReference>
<feature type="binding site" evidence="5">
    <location>
        <begin position="148"/>
        <end position="152"/>
    </location>
    <ligand>
        <name>ATP</name>
        <dbReference type="ChEBI" id="CHEBI:30616"/>
    </ligand>
</feature>
<proteinExistence type="inferred from homology"/>
<comment type="caution">
    <text evidence="5">Lacks conserved residue(s) required for the propagation of feature annotation.</text>
</comment>
<dbReference type="PANTHER" id="PTHR11547:SF38">
    <property type="entry name" value="ARGININE KINASE 1-RELATED"/>
    <property type="match status" value="1"/>
</dbReference>
<evidence type="ECO:0000256" key="2">
    <source>
        <dbReference type="ARBA" id="ARBA00022741"/>
    </source>
</evidence>
<dbReference type="Gene3D" id="3.30.590.10">
    <property type="entry name" value="Glutamine synthetase/guanido kinase, catalytic domain"/>
    <property type="match status" value="1"/>
</dbReference>
<dbReference type="InterPro" id="IPR022414">
    <property type="entry name" value="ATP-guanido_PTrfase_cat"/>
</dbReference>
<gene>
    <name evidence="7" type="ORF">NCTC13149_00308</name>
</gene>
<evidence type="ECO:0000313" key="8">
    <source>
        <dbReference type="Proteomes" id="UP000255517"/>
    </source>
</evidence>
<protein>
    <submittedName>
        <fullName evidence="7">ATP:guanido phosphotransferase SAV0524</fullName>
        <ecNumber evidence="7">2.7.3.-</ecNumber>
    </submittedName>
</protein>
<evidence type="ECO:0000256" key="3">
    <source>
        <dbReference type="ARBA" id="ARBA00022777"/>
    </source>
</evidence>
<feature type="binding site" evidence="5">
    <location>
        <begin position="6"/>
        <end position="10"/>
    </location>
    <ligand>
        <name>ATP</name>
        <dbReference type="ChEBI" id="CHEBI:30616"/>
    </ligand>
</feature>
<dbReference type="GO" id="GO:0004111">
    <property type="term" value="F:creatine kinase activity"/>
    <property type="evidence" value="ECO:0007669"/>
    <property type="project" value="InterPro"/>
</dbReference>
<dbReference type="SUPFAM" id="SSF55931">
    <property type="entry name" value="Glutamine synthetase/guanido kinase"/>
    <property type="match status" value="1"/>
</dbReference>
<dbReference type="PROSITE" id="PS51510">
    <property type="entry name" value="PHOSPHAGEN_KINASE_C"/>
    <property type="match status" value="1"/>
</dbReference>
<name>A0A379C4K9_9FIRM</name>
<keyword evidence="4 5" id="KW-0067">ATP-binding</keyword>
<keyword evidence="1 5" id="KW-0808">Transferase</keyword>
<comment type="similarity">
    <text evidence="5">Belongs to the ATP:guanido phosphotransferase family.</text>
</comment>
<evidence type="ECO:0000313" key="7">
    <source>
        <dbReference type="EMBL" id="SUB56536.1"/>
    </source>
</evidence>
<dbReference type="AlphaFoldDB" id="A0A379C4K9"/>
<dbReference type="Pfam" id="PF00217">
    <property type="entry name" value="ATP-gua_Ptrans"/>
    <property type="match status" value="1"/>
</dbReference>
<dbReference type="EC" id="2.7.3.-" evidence="7"/>
<sequence>MTVLLKSSVKLLRNLQGINFMPKLNDVDALDVIKILEPKILDLAYEKKDVLKFQALEKLQYIERGILKAPFMESNISSYYVRKDSPDILLNESNHLVIRKSSRDEKIEDMFNEVLEIEESLDKDVAFAFDSEFGYLTTRPINAGTGLLINYKLHLPALNFYGIENVSRSLLRLGYSLDSYKDKSGKSLGNIFNLFFESTIGYSEEAYIKKMKTIVKEIIVMEKEAEKKLYLDSIITLEDMVNRSLGILRNARILSEDEMLNCMSNIDLGLNLSILKAKRNFDFYDEANKLKNGYLQNERGSILDLKSRDILRANKSRALIREVF</sequence>
<evidence type="ECO:0000256" key="4">
    <source>
        <dbReference type="ARBA" id="ARBA00022840"/>
    </source>
</evidence>
<evidence type="ECO:0000259" key="6">
    <source>
        <dbReference type="PROSITE" id="PS51510"/>
    </source>
</evidence>
<accession>A0A379C4K9</accession>
<dbReference type="STRING" id="1122949.GCA_000378725_00877"/>
<evidence type="ECO:0000256" key="1">
    <source>
        <dbReference type="ARBA" id="ARBA00022679"/>
    </source>
</evidence>
<dbReference type="PANTHER" id="PTHR11547">
    <property type="entry name" value="ARGININE OR CREATINE KINASE"/>
    <property type="match status" value="1"/>
</dbReference>
<dbReference type="GO" id="GO:0005524">
    <property type="term" value="F:ATP binding"/>
    <property type="evidence" value="ECO:0007669"/>
    <property type="project" value="UniProtKB-UniRule"/>
</dbReference>
<dbReference type="EMBL" id="UGSZ01000001">
    <property type="protein sequence ID" value="SUB56536.1"/>
    <property type="molecule type" value="Genomic_DNA"/>
</dbReference>
<dbReference type="InterPro" id="IPR000749">
    <property type="entry name" value="ATP-guanido_PTrfase"/>
</dbReference>
<reference evidence="7 8" key="1">
    <citation type="submission" date="2018-06" db="EMBL/GenBank/DDBJ databases">
        <authorList>
            <consortium name="Pathogen Informatics"/>
            <person name="Doyle S."/>
        </authorList>
    </citation>
    <scope>NUCLEOTIDE SEQUENCE [LARGE SCALE GENOMIC DNA]</scope>
    <source>
        <strain evidence="7 8">NCTC13149</strain>
    </source>
</reference>
<feature type="domain" description="Phosphagen kinase C-terminal" evidence="6">
    <location>
        <begin position="3"/>
        <end position="225"/>
    </location>
</feature>